<feature type="domain" description="HTH myb-type" evidence="4">
    <location>
        <begin position="237"/>
        <end position="296"/>
    </location>
</feature>
<accession>A0A9P8KZP8</accession>
<organism evidence="5 6">
    <name type="scientific">Glutinoglossum americanum</name>
    <dbReference type="NCBI Taxonomy" id="1670608"/>
    <lineage>
        <taxon>Eukaryota</taxon>
        <taxon>Fungi</taxon>
        <taxon>Dikarya</taxon>
        <taxon>Ascomycota</taxon>
        <taxon>Pezizomycotina</taxon>
        <taxon>Geoglossomycetes</taxon>
        <taxon>Geoglossales</taxon>
        <taxon>Geoglossaceae</taxon>
        <taxon>Glutinoglossum</taxon>
    </lineage>
</organism>
<feature type="region of interest" description="Disordered" evidence="2">
    <location>
        <begin position="441"/>
        <end position="529"/>
    </location>
</feature>
<evidence type="ECO:0000313" key="5">
    <source>
        <dbReference type="EMBL" id="KAH0543782.1"/>
    </source>
</evidence>
<feature type="region of interest" description="Disordered" evidence="2">
    <location>
        <begin position="551"/>
        <end position="620"/>
    </location>
</feature>
<protein>
    <submittedName>
        <fullName evidence="5">Uncharacterized protein</fullName>
    </submittedName>
</protein>
<reference evidence="5" key="1">
    <citation type="submission" date="2021-03" db="EMBL/GenBank/DDBJ databases">
        <title>Comparative genomics and phylogenomic investigation of the class Geoglossomycetes provide insights into ecological specialization and systematics.</title>
        <authorList>
            <person name="Melie T."/>
            <person name="Pirro S."/>
            <person name="Miller A.N."/>
            <person name="Quandt A."/>
        </authorList>
    </citation>
    <scope>NUCLEOTIDE SEQUENCE</scope>
    <source>
        <strain evidence="5">GBOQ0MN5Z8</strain>
    </source>
</reference>
<gene>
    <name evidence="5" type="ORF">FGG08_001964</name>
</gene>
<dbReference type="SUPFAM" id="SSF46689">
    <property type="entry name" value="Homeodomain-like"/>
    <property type="match status" value="2"/>
</dbReference>
<feature type="compositionally biased region" description="Polar residues" evidence="2">
    <location>
        <begin position="304"/>
        <end position="320"/>
    </location>
</feature>
<feature type="compositionally biased region" description="Low complexity" evidence="2">
    <location>
        <begin position="493"/>
        <end position="504"/>
    </location>
</feature>
<name>A0A9P8KZP8_9PEZI</name>
<dbReference type="InterPro" id="IPR001005">
    <property type="entry name" value="SANT/Myb"/>
</dbReference>
<feature type="compositionally biased region" description="Polar residues" evidence="2">
    <location>
        <begin position="551"/>
        <end position="569"/>
    </location>
</feature>
<evidence type="ECO:0000256" key="1">
    <source>
        <dbReference type="ARBA" id="ARBA00023242"/>
    </source>
</evidence>
<feature type="domain" description="Myb-like" evidence="3">
    <location>
        <begin position="384"/>
        <end position="438"/>
    </location>
</feature>
<dbReference type="PROSITE" id="PS50090">
    <property type="entry name" value="MYB_LIKE"/>
    <property type="match status" value="2"/>
</dbReference>
<comment type="caution">
    <text evidence="5">The sequence shown here is derived from an EMBL/GenBank/DDBJ whole genome shotgun (WGS) entry which is preliminary data.</text>
</comment>
<sequence>MAAEPRLTALLDDPLNLFRSISQHPSLQLPPLQDPIPSLSASRPLPLEPSASANRDAHASPAPQYSISAGRAAGGKTRAANGGLNGGENVAQLVEGVGKAVEKSSTLPNANRSQARQKNTNEMAESTQASSSRKRQKVDADGEADNSYLQLPKMCKKRAHSGRAPSLAGLEHIVSPLNVAGSPGVGTAYPPIAPGAFEDAHGRNALNADPAITREAAASGPVGDASNGSAEKPSKRENRRPRRKWGEQETDHLLKGVSLYGVGSWKKILEHPGFSFNARSSIDLKDRFRTCFPQEYRKHLDSKPNGSNNTVERPQGSTSAPRPLPSVIPENILNVQDSPTSSASAASPQNISPSPSRRPRKSRTDRKSTGDLVRLGIEGPFPKAQRRERRAFTDEEDADLLRGYQIYGPLWSSIQSDPRLNLGSRRSMDVRDRFRNRYPEKYAEAGYKTRSKSFPKSPLRTSGKGDEEADRPMSPLSSNPADSGKTKEGRPRGTGNAAGGLNATDETQVSTGNLSDFGDSSLPAFSSQGTGESEIQRLLLDHIHPLATWNSSRPPILSNANTIHIPNTEPQDRTDPDLTDPPSQTASQLATQHLLPNPPKSSRPQPQPQPQPHFLSTLPPLLDPLDSTLTSSALTFLNYKVADTIPKRAGPPDSRNLNGVSDIIAGLNWEDMATHPMFDIDTGVGGGEDGGIVKGK</sequence>
<evidence type="ECO:0000259" key="3">
    <source>
        <dbReference type="PROSITE" id="PS50090"/>
    </source>
</evidence>
<dbReference type="PANTHER" id="PTHR46734">
    <property type="entry name" value="TELOMERIC REPEAT-BINDING FACTOR 1 TERF1"/>
    <property type="match status" value="1"/>
</dbReference>
<dbReference type="InterPro" id="IPR052450">
    <property type="entry name" value="TRBD-Containing_Protein"/>
</dbReference>
<dbReference type="InterPro" id="IPR017930">
    <property type="entry name" value="Myb_dom"/>
</dbReference>
<keyword evidence="1" id="KW-0539">Nucleus</keyword>
<feature type="region of interest" description="Disordered" evidence="2">
    <location>
        <begin position="25"/>
        <end position="151"/>
    </location>
</feature>
<evidence type="ECO:0000259" key="4">
    <source>
        <dbReference type="PROSITE" id="PS51294"/>
    </source>
</evidence>
<dbReference type="Pfam" id="PF00249">
    <property type="entry name" value="Myb_DNA-binding"/>
    <property type="match status" value="1"/>
</dbReference>
<feature type="compositionally biased region" description="Polar residues" evidence="2">
    <location>
        <begin position="505"/>
        <end position="514"/>
    </location>
</feature>
<dbReference type="OrthoDB" id="608866at2759"/>
<proteinExistence type="predicted"/>
<feature type="region of interest" description="Disordered" evidence="2">
    <location>
        <begin position="218"/>
        <end position="249"/>
    </location>
</feature>
<feature type="compositionally biased region" description="Low complexity" evidence="2">
    <location>
        <begin position="341"/>
        <end position="355"/>
    </location>
</feature>
<dbReference type="SMART" id="SM00717">
    <property type="entry name" value="SANT"/>
    <property type="match status" value="2"/>
</dbReference>
<feature type="domain" description="Myb-like" evidence="3">
    <location>
        <begin position="237"/>
        <end position="292"/>
    </location>
</feature>
<dbReference type="EMBL" id="JAGHQL010000027">
    <property type="protein sequence ID" value="KAH0543782.1"/>
    <property type="molecule type" value="Genomic_DNA"/>
</dbReference>
<evidence type="ECO:0000256" key="2">
    <source>
        <dbReference type="SAM" id="MobiDB-lite"/>
    </source>
</evidence>
<evidence type="ECO:0000313" key="6">
    <source>
        <dbReference type="Proteomes" id="UP000698800"/>
    </source>
</evidence>
<dbReference type="PANTHER" id="PTHR46734:SF1">
    <property type="entry name" value="TELOMERIC REPEAT-BINDING FACTOR 1"/>
    <property type="match status" value="1"/>
</dbReference>
<feature type="compositionally biased region" description="Low complexity" evidence="2">
    <location>
        <begin position="69"/>
        <end position="82"/>
    </location>
</feature>
<dbReference type="InterPro" id="IPR009057">
    <property type="entry name" value="Homeodomain-like_sf"/>
</dbReference>
<keyword evidence="6" id="KW-1185">Reference proteome</keyword>
<dbReference type="Gene3D" id="1.10.10.60">
    <property type="entry name" value="Homeodomain-like"/>
    <property type="match status" value="1"/>
</dbReference>
<feature type="compositionally biased region" description="Pro residues" evidence="2">
    <location>
        <begin position="596"/>
        <end position="611"/>
    </location>
</feature>
<feature type="region of interest" description="Disordered" evidence="2">
    <location>
        <begin position="296"/>
        <end position="392"/>
    </location>
</feature>
<dbReference type="Gene3D" id="1.10.246.220">
    <property type="match status" value="1"/>
</dbReference>
<feature type="compositionally biased region" description="Polar residues" evidence="2">
    <location>
        <begin position="103"/>
        <end position="131"/>
    </location>
</feature>
<dbReference type="CDD" id="cd11660">
    <property type="entry name" value="SANT_TRF"/>
    <property type="match status" value="2"/>
</dbReference>
<dbReference type="PROSITE" id="PS51294">
    <property type="entry name" value="HTH_MYB"/>
    <property type="match status" value="1"/>
</dbReference>
<dbReference type="AlphaFoldDB" id="A0A9P8KZP8"/>
<dbReference type="Proteomes" id="UP000698800">
    <property type="component" value="Unassembled WGS sequence"/>
</dbReference>
<feature type="compositionally biased region" description="Polar residues" evidence="2">
    <location>
        <begin position="581"/>
        <end position="591"/>
    </location>
</feature>